<comment type="caution">
    <text evidence="2">The sequence shown here is derived from an EMBL/GenBank/DDBJ whole genome shotgun (WGS) entry which is preliminary data.</text>
</comment>
<organism evidence="2 3">
    <name type="scientific">Iris pallida</name>
    <name type="common">Sweet iris</name>
    <dbReference type="NCBI Taxonomy" id="29817"/>
    <lineage>
        <taxon>Eukaryota</taxon>
        <taxon>Viridiplantae</taxon>
        <taxon>Streptophyta</taxon>
        <taxon>Embryophyta</taxon>
        <taxon>Tracheophyta</taxon>
        <taxon>Spermatophyta</taxon>
        <taxon>Magnoliopsida</taxon>
        <taxon>Liliopsida</taxon>
        <taxon>Asparagales</taxon>
        <taxon>Iridaceae</taxon>
        <taxon>Iridoideae</taxon>
        <taxon>Irideae</taxon>
        <taxon>Iris</taxon>
    </lineage>
</organism>
<name>A0AAX6G0T9_IRIPA</name>
<dbReference type="AlphaFoldDB" id="A0AAX6G0T9"/>
<accession>A0AAX6G0T9</accession>
<evidence type="ECO:0000256" key="1">
    <source>
        <dbReference type="SAM" id="Phobius"/>
    </source>
</evidence>
<dbReference type="GO" id="GO:0005840">
    <property type="term" value="C:ribosome"/>
    <property type="evidence" value="ECO:0007669"/>
    <property type="project" value="UniProtKB-KW"/>
</dbReference>
<keyword evidence="2" id="KW-0687">Ribonucleoprotein</keyword>
<dbReference type="EMBL" id="JANAVB010024600">
    <property type="protein sequence ID" value="KAJ6822063.1"/>
    <property type="molecule type" value="Genomic_DNA"/>
</dbReference>
<proteinExistence type="predicted"/>
<feature type="transmembrane region" description="Helical" evidence="1">
    <location>
        <begin position="16"/>
        <end position="34"/>
    </location>
</feature>
<evidence type="ECO:0000313" key="2">
    <source>
        <dbReference type="EMBL" id="KAJ6822063.1"/>
    </source>
</evidence>
<gene>
    <name evidence="2" type="ORF">M6B38_390105</name>
</gene>
<keyword evidence="3" id="KW-1185">Reference proteome</keyword>
<sequence length="43" mass="5201">MISGLESSFGGREYGYFIWLLVKTWDMFFVDMRLMNVLQQMLF</sequence>
<keyword evidence="1" id="KW-0812">Transmembrane</keyword>
<reference evidence="2" key="1">
    <citation type="journal article" date="2023" name="GigaByte">
        <title>Genome assembly of the bearded iris, Iris pallida Lam.</title>
        <authorList>
            <person name="Bruccoleri R.E."/>
            <person name="Oakeley E.J."/>
            <person name="Faust A.M.E."/>
            <person name="Altorfer M."/>
            <person name="Dessus-Babus S."/>
            <person name="Burckhardt D."/>
            <person name="Oertli M."/>
            <person name="Naumann U."/>
            <person name="Petersen F."/>
            <person name="Wong J."/>
        </authorList>
    </citation>
    <scope>NUCLEOTIDE SEQUENCE</scope>
    <source>
        <strain evidence="2">GSM-AAB239-AS_SAM_17_03QT</strain>
    </source>
</reference>
<dbReference type="Proteomes" id="UP001140949">
    <property type="component" value="Unassembled WGS sequence"/>
</dbReference>
<keyword evidence="1" id="KW-1133">Transmembrane helix</keyword>
<protein>
    <submittedName>
        <fullName evidence="2">40S ribosomal protein S13</fullName>
    </submittedName>
</protein>
<keyword evidence="1" id="KW-0472">Membrane</keyword>
<reference evidence="2" key="2">
    <citation type="submission" date="2023-04" db="EMBL/GenBank/DDBJ databases">
        <authorList>
            <person name="Bruccoleri R.E."/>
            <person name="Oakeley E.J."/>
            <person name="Faust A.-M."/>
            <person name="Dessus-Babus S."/>
            <person name="Altorfer M."/>
            <person name="Burckhardt D."/>
            <person name="Oertli M."/>
            <person name="Naumann U."/>
            <person name="Petersen F."/>
            <person name="Wong J."/>
        </authorList>
    </citation>
    <scope>NUCLEOTIDE SEQUENCE</scope>
    <source>
        <strain evidence="2">GSM-AAB239-AS_SAM_17_03QT</strain>
        <tissue evidence="2">Leaf</tissue>
    </source>
</reference>
<keyword evidence="2" id="KW-0689">Ribosomal protein</keyword>
<evidence type="ECO:0000313" key="3">
    <source>
        <dbReference type="Proteomes" id="UP001140949"/>
    </source>
</evidence>